<protein>
    <submittedName>
        <fullName evidence="3">Sporulation kinase B</fullName>
    </submittedName>
</protein>
<organism evidence="3 4">
    <name type="scientific">Rhodovulum sulfidophilum</name>
    <name type="common">Rhodobacter sulfidophilus</name>
    <dbReference type="NCBI Taxonomy" id="35806"/>
    <lineage>
        <taxon>Bacteria</taxon>
        <taxon>Pseudomonadati</taxon>
        <taxon>Pseudomonadota</taxon>
        <taxon>Alphaproteobacteria</taxon>
        <taxon>Rhodobacterales</taxon>
        <taxon>Paracoccaceae</taxon>
        <taxon>Rhodovulum</taxon>
    </lineage>
</organism>
<accession>A0A0D6B386</accession>
<dbReference type="EMBL" id="AP014800">
    <property type="protein sequence ID" value="BAQ69547.1"/>
    <property type="molecule type" value="Genomic_DNA"/>
</dbReference>
<keyword evidence="3" id="KW-0418">Kinase</keyword>
<evidence type="ECO:0000313" key="4">
    <source>
        <dbReference type="Proteomes" id="UP000064912"/>
    </source>
</evidence>
<feature type="region of interest" description="Disordered" evidence="1">
    <location>
        <begin position="1"/>
        <end position="27"/>
    </location>
</feature>
<gene>
    <name evidence="3" type="ORF">NHU_02396</name>
</gene>
<keyword evidence="2" id="KW-0472">Membrane</keyword>
<keyword evidence="2" id="KW-1133">Transmembrane helix</keyword>
<dbReference type="PATRIC" id="fig|35806.4.peg.2471"/>
<name>A0A0D6B386_RHOSU</name>
<dbReference type="GO" id="GO:0016301">
    <property type="term" value="F:kinase activity"/>
    <property type="evidence" value="ECO:0007669"/>
    <property type="project" value="UniProtKB-KW"/>
</dbReference>
<sequence>MSMPKTMAAPGAGRGAGRHPPELARGPGARLRRLSLPSIPGHGGRLVLTTRMRLLIIAQGLIFYASLQDEETIDWLGTLVPLSKAQAALAEGLFGLVLFLLWGLCMIAWMRVFTQDRRDADLRDRGPGDRDLRDQDRFDKDRRDKDRRDKEDRT</sequence>
<feature type="region of interest" description="Disordered" evidence="1">
    <location>
        <begin position="120"/>
        <end position="154"/>
    </location>
</feature>
<dbReference type="AlphaFoldDB" id="A0A0D6B386"/>
<dbReference type="KEGG" id="rsu:NHU_02396"/>
<proteinExistence type="predicted"/>
<keyword evidence="3" id="KW-0808">Transferase</keyword>
<reference evidence="3 4" key="1">
    <citation type="submission" date="2015-02" db="EMBL/GenBank/DDBJ databases">
        <title>Genome sequene of Rhodovulum sulfidophilum DSM 2351.</title>
        <authorList>
            <person name="Nagao N."/>
        </authorList>
    </citation>
    <scope>NUCLEOTIDE SEQUENCE [LARGE SCALE GENOMIC DNA]</scope>
    <source>
        <strain evidence="3 4">DSM 2351</strain>
    </source>
</reference>
<dbReference type="Proteomes" id="UP000064912">
    <property type="component" value="Chromosome"/>
</dbReference>
<evidence type="ECO:0000313" key="3">
    <source>
        <dbReference type="EMBL" id="BAQ69547.1"/>
    </source>
</evidence>
<feature type="transmembrane region" description="Helical" evidence="2">
    <location>
        <begin position="87"/>
        <end position="109"/>
    </location>
</feature>
<evidence type="ECO:0000256" key="2">
    <source>
        <dbReference type="SAM" id="Phobius"/>
    </source>
</evidence>
<evidence type="ECO:0000256" key="1">
    <source>
        <dbReference type="SAM" id="MobiDB-lite"/>
    </source>
</evidence>
<keyword evidence="2" id="KW-0812">Transmembrane</keyword>